<dbReference type="InterPro" id="IPR055733">
    <property type="entry name" value="DUF7309"/>
</dbReference>
<sequence length="345" mass="39997">MVNTNTPDLTQWKALYELATEFNRARCWDWMDDYEIFGVRDPESGLIYYCSIMGASAEHFGIAAYRDVHGLYLLNKILSNDMPDFPPDFSYEQDCLSCSFEDRNMLLKEELQTIKNLGLKFRGRNQWPSFQDYTPGLLPWFLTGDQCRTMQHILRQALQVAGRCRENKKILLGKNNTLLVRTPSQGNDGTLEWKDRYVQPQKYVIESGEFTSQNDVLIQKLRRLKIDKCFELEADIFYAPAPVGDKGQRPYFPTMGVILDRKSGLLLGAEMVRDLKTEGHIFLSYLVDTILKPNKKPGCLYVARPEAYILFNGFCEQIGLPLKIVDHLEFVNEFRTSLEEQMHRE</sequence>
<dbReference type="OrthoDB" id="9801392at2"/>
<name>A0A498RJY0_9FIRM</name>
<dbReference type="InterPro" id="IPR054216">
    <property type="entry name" value="DUF6930"/>
</dbReference>
<dbReference type="AlphaFoldDB" id="A0A498RJY0"/>
<proteinExistence type="predicted"/>
<evidence type="ECO:0000313" key="3">
    <source>
        <dbReference type="EMBL" id="VBB09338.1"/>
    </source>
</evidence>
<dbReference type="RefSeq" id="WP_122630129.1">
    <property type="nucleotide sequence ID" value="NZ_UPPP01000116.1"/>
</dbReference>
<protein>
    <submittedName>
        <fullName evidence="3">Uncharacterized protein</fullName>
    </submittedName>
</protein>
<reference evidence="3 4" key="1">
    <citation type="submission" date="2018-06" db="EMBL/GenBank/DDBJ databases">
        <authorList>
            <person name="Strepis N."/>
        </authorList>
    </citation>
    <scope>NUCLEOTIDE SEQUENCE [LARGE SCALE GENOMIC DNA]</scope>
    <source>
        <strain evidence="3">LUCI</strain>
    </source>
</reference>
<evidence type="ECO:0000259" key="2">
    <source>
        <dbReference type="Pfam" id="PF23988"/>
    </source>
</evidence>
<feature type="domain" description="DUF6930" evidence="1">
    <location>
        <begin position="218"/>
        <end position="338"/>
    </location>
</feature>
<gene>
    <name evidence="3" type="ORF">LUCI_4628</name>
</gene>
<evidence type="ECO:0000313" key="4">
    <source>
        <dbReference type="Proteomes" id="UP000277811"/>
    </source>
</evidence>
<accession>A0A498RJY0</accession>
<keyword evidence="4" id="KW-1185">Reference proteome</keyword>
<evidence type="ECO:0000259" key="1">
    <source>
        <dbReference type="Pfam" id="PF22007"/>
    </source>
</evidence>
<dbReference type="Pfam" id="PF23988">
    <property type="entry name" value="DUF7309"/>
    <property type="match status" value="1"/>
</dbReference>
<organism evidence="3 4">
    <name type="scientific">Lucifera butyrica</name>
    <dbReference type="NCBI Taxonomy" id="1351585"/>
    <lineage>
        <taxon>Bacteria</taxon>
        <taxon>Bacillati</taxon>
        <taxon>Bacillota</taxon>
        <taxon>Negativicutes</taxon>
        <taxon>Veillonellales</taxon>
        <taxon>Veillonellaceae</taxon>
        <taxon>Lucifera</taxon>
    </lineage>
</organism>
<dbReference type="Proteomes" id="UP000277811">
    <property type="component" value="Unassembled WGS sequence"/>
</dbReference>
<dbReference type="Pfam" id="PF22007">
    <property type="entry name" value="DUF6930"/>
    <property type="match status" value="1"/>
</dbReference>
<dbReference type="EMBL" id="UPPP01000116">
    <property type="protein sequence ID" value="VBB09338.1"/>
    <property type="molecule type" value="Genomic_DNA"/>
</dbReference>
<feature type="domain" description="DUF7309" evidence="2">
    <location>
        <begin position="12"/>
        <end position="181"/>
    </location>
</feature>